<proteinExistence type="predicted"/>
<evidence type="ECO:0000313" key="2">
    <source>
        <dbReference type="EMBL" id="SIP72698.1"/>
    </source>
</evidence>
<dbReference type="EMBL" id="FTLG01000071">
    <property type="protein sequence ID" value="SIP72698.1"/>
    <property type="molecule type" value="Genomic_DNA"/>
</dbReference>
<evidence type="ECO:0000256" key="1">
    <source>
        <dbReference type="SAM" id="Phobius"/>
    </source>
</evidence>
<feature type="transmembrane region" description="Helical" evidence="1">
    <location>
        <begin position="25"/>
        <end position="46"/>
    </location>
</feature>
<dbReference type="Proteomes" id="UP000196435">
    <property type="component" value="Unassembled WGS sequence"/>
</dbReference>
<protein>
    <submittedName>
        <fullName evidence="2">Uncharacterized protein</fullName>
    </submittedName>
</protein>
<sequence length="54" mass="6163">MVVFSSCFQITQCMSEKFLYALQSVIAHFLVLLCDYSGTTISSYYVKKEGDFYG</sequence>
<keyword evidence="1" id="KW-1133">Transmembrane helix</keyword>
<accession>A0A1N6MV09</accession>
<evidence type="ECO:0000313" key="3">
    <source>
        <dbReference type="Proteomes" id="UP000196435"/>
    </source>
</evidence>
<dbReference type="AlphaFoldDB" id="A0A1N6MV09"/>
<keyword evidence="1" id="KW-0472">Membrane</keyword>
<organism evidence="2 3">
    <name type="scientific">Xenorhabdus innexi</name>
    <dbReference type="NCBI Taxonomy" id="290109"/>
    <lineage>
        <taxon>Bacteria</taxon>
        <taxon>Pseudomonadati</taxon>
        <taxon>Pseudomonadota</taxon>
        <taxon>Gammaproteobacteria</taxon>
        <taxon>Enterobacterales</taxon>
        <taxon>Morganellaceae</taxon>
        <taxon>Xenorhabdus</taxon>
    </lineage>
</organism>
<reference evidence="3" key="1">
    <citation type="submission" date="2016-12" db="EMBL/GenBank/DDBJ databases">
        <authorList>
            <person name="Gaudriault S."/>
        </authorList>
    </citation>
    <scope>NUCLEOTIDE SEQUENCE [LARGE SCALE GENOMIC DNA]</scope>
    <source>
        <strain evidence="3">HGB1681 (deposited as PTA-6826 in the American Type Culture Collection)</strain>
    </source>
</reference>
<gene>
    <name evidence="2" type="ORF">XIS1_1620022</name>
</gene>
<keyword evidence="1" id="KW-0812">Transmembrane</keyword>
<name>A0A1N6MV09_9GAMM</name>